<feature type="domain" description="N-acetyltransferase" evidence="3">
    <location>
        <begin position="8"/>
        <end position="149"/>
    </location>
</feature>
<keyword evidence="2 4" id="KW-0012">Acyltransferase</keyword>
<dbReference type="GO" id="GO:0016746">
    <property type="term" value="F:acyltransferase activity"/>
    <property type="evidence" value="ECO:0007669"/>
    <property type="project" value="UniProtKB-KW"/>
</dbReference>
<accession>A0ABW6QPB9</accession>
<dbReference type="EMBL" id="JBIAPI010000001">
    <property type="protein sequence ID" value="MFF3223065.1"/>
    <property type="molecule type" value="Genomic_DNA"/>
</dbReference>
<dbReference type="CDD" id="cd04301">
    <property type="entry name" value="NAT_SF"/>
    <property type="match status" value="1"/>
</dbReference>
<dbReference type="InterPro" id="IPR000182">
    <property type="entry name" value="GNAT_dom"/>
</dbReference>
<dbReference type="RefSeq" id="WP_387715745.1">
    <property type="nucleotide sequence ID" value="NZ_JBIAPI010000001.1"/>
</dbReference>
<dbReference type="SUPFAM" id="SSF55729">
    <property type="entry name" value="Acyl-CoA N-acyltransferases (Nat)"/>
    <property type="match status" value="1"/>
</dbReference>
<evidence type="ECO:0000256" key="2">
    <source>
        <dbReference type="ARBA" id="ARBA00023315"/>
    </source>
</evidence>
<proteinExistence type="predicted"/>
<dbReference type="InterPro" id="IPR050832">
    <property type="entry name" value="Bact_Acetyltransf"/>
</dbReference>
<dbReference type="InterPro" id="IPR016181">
    <property type="entry name" value="Acyl_CoA_acyltransferase"/>
</dbReference>
<dbReference type="Proteomes" id="UP001601948">
    <property type="component" value="Unassembled WGS sequence"/>
</dbReference>
<evidence type="ECO:0000313" key="5">
    <source>
        <dbReference type="Proteomes" id="UP001601948"/>
    </source>
</evidence>
<dbReference type="EC" id="2.3.1.-" evidence="4"/>
<keyword evidence="1 4" id="KW-0808">Transferase</keyword>
<reference evidence="4 5" key="1">
    <citation type="submission" date="2024-10" db="EMBL/GenBank/DDBJ databases">
        <title>The Natural Products Discovery Center: Release of the First 8490 Sequenced Strains for Exploring Actinobacteria Biosynthetic Diversity.</title>
        <authorList>
            <person name="Kalkreuter E."/>
            <person name="Kautsar S.A."/>
            <person name="Yang D."/>
            <person name="Bader C.D."/>
            <person name="Teijaro C.N."/>
            <person name="Fluegel L."/>
            <person name="Davis C.M."/>
            <person name="Simpson J.R."/>
            <person name="Lauterbach L."/>
            <person name="Steele A.D."/>
            <person name="Gui C."/>
            <person name="Meng S."/>
            <person name="Li G."/>
            <person name="Viehrig K."/>
            <person name="Ye F."/>
            <person name="Su P."/>
            <person name="Kiefer A.F."/>
            <person name="Nichols A."/>
            <person name="Cepeda A.J."/>
            <person name="Yan W."/>
            <person name="Fan B."/>
            <person name="Jiang Y."/>
            <person name="Adhikari A."/>
            <person name="Zheng C.-J."/>
            <person name="Schuster L."/>
            <person name="Cowan T.M."/>
            <person name="Smanski M.J."/>
            <person name="Chevrette M.G."/>
            <person name="De Carvalho L.P.S."/>
            <person name="Shen B."/>
        </authorList>
    </citation>
    <scope>NUCLEOTIDE SEQUENCE [LARGE SCALE GENOMIC DNA]</scope>
    <source>
        <strain evidence="4 5">NPDC003040</strain>
    </source>
</reference>
<evidence type="ECO:0000313" key="4">
    <source>
        <dbReference type="EMBL" id="MFF3223065.1"/>
    </source>
</evidence>
<gene>
    <name evidence="4" type="ORF">ACFYV7_09735</name>
</gene>
<evidence type="ECO:0000259" key="3">
    <source>
        <dbReference type="PROSITE" id="PS51186"/>
    </source>
</evidence>
<comment type="caution">
    <text evidence="4">The sequence shown here is derived from an EMBL/GenBank/DDBJ whole genome shotgun (WGS) entry which is preliminary data.</text>
</comment>
<sequence length="165" mass="18416">MGTRFGQVAVRRARQADVEAIRRVLAANAADASLFQQSSGRIRRNLDDFVVALEAGRQVGCAALRHHSRTNAEILAVAVDPDAHGRGVGAMLVRACMTEAESAGATFVWLATEKPDYFARFGFRPMSKWQLPLRIVLHKVRLVFEQPARRWLPALLGRHTFMRLP</sequence>
<dbReference type="PROSITE" id="PS51186">
    <property type="entry name" value="GNAT"/>
    <property type="match status" value="1"/>
</dbReference>
<evidence type="ECO:0000256" key="1">
    <source>
        <dbReference type="ARBA" id="ARBA00022679"/>
    </source>
</evidence>
<dbReference type="PANTHER" id="PTHR43877:SF2">
    <property type="entry name" value="AMINOALKYLPHOSPHONATE N-ACETYLTRANSFERASE-RELATED"/>
    <property type="match status" value="1"/>
</dbReference>
<name>A0ABW6QPB9_9NOCA</name>
<organism evidence="4 5">
    <name type="scientific">Nocardia suismassiliense</name>
    <dbReference type="NCBI Taxonomy" id="2077092"/>
    <lineage>
        <taxon>Bacteria</taxon>
        <taxon>Bacillati</taxon>
        <taxon>Actinomycetota</taxon>
        <taxon>Actinomycetes</taxon>
        <taxon>Mycobacteriales</taxon>
        <taxon>Nocardiaceae</taxon>
        <taxon>Nocardia</taxon>
    </lineage>
</organism>
<dbReference type="Gene3D" id="3.40.630.30">
    <property type="match status" value="1"/>
</dbReference>
<keyword evidence="5" id="KW-1185">Reference proteome</keyword>
<dbReference type="PANTHER" id="PTHR43877">
    <property type="entry name" value="AMINOALKYLPHOSPHONATE N-ACETYLTRANSFERASE-RELATED-RELATED"/>
    <property type="match status" value="1"/>
</dbReference>
<protein>
    <submittedName>
        <fullName evidence="4">GNAT family N-acetyltransferase</fullName>
        <ecNumber evidence="4">2.3.1.-</ecNumber>
    </submittedName>
</protein>
<dbReference type="Pfam" id="PF00583">
    <property type="entry name" value="Acetyltransf_1"/>
    <property type="match status" value="1"/>
</dbReference>